<name>A0ACB8UIB9_9APHY</name>
<accession>A0ACB8UIB9</accession>
<evidence type="ECO:0000313" key="1">
    <source>
        <dbReference type="EMBL" id="KAI0094056.1"/>
    </source>
</evidence>
<comment type="caution">
    <text evidence="1">The sequence shown here is derived from an EMBL/GenBank/DDBJ whole genome shotgun (WGS) entry which is preliminary data.</text>
</comment>
<gene>
    <name evidence="1" type="ORF">BDY19DRAFT_982822</name>
</gene>
<dbReference type="Proteomes" id="UP001055072">
    <property type="component" value="Unassembled WGS sequence"/>
</dbReference>
<reference evidence="1" key="1">
    <citation type="journal article" date="2021" name="Environ. Microbiol.">
        <title>Gene family expansions and transcriptome signatures uncover fungal adaptations to wood decay.</title>
        <authorList>
            <person name="Hage H."/>
            <person name="Miyauchi S."/>
            <person name="Viragh M."/>
            <person name="Drula E."/>
            <person name="Min B."/>
            <person name="Chaduli D."/>
            <person name="Navarro D."/>
            <person name="Favel A."/>
            <person name="Norest M."/>
            <person name="Lesage-Meessen L."/>
            <person name="Balint B."/>
            <person name="Merenyi Z."/>
            <person name="de Eugenio L."/>
            <person name="Morin E."/>
            <person name="Martinez A.T."/>
            <person name="Baldrian P."/>
            <person name="Stursova M."/>
            <person name="Martinez M.J."/>
            <person name="Novotny C."/>
            <person name="Magnuson J.K."/>
            <person name="Spatafora J.W."/>
            <person name="Maurice S."/>
            <person name="Pangilinan J."/>
            <person name="Andreopoulos W."/>
            <person name="LaButti K."/>
            <person name="Hundley H."/>
            <person name="Na H."/>
            <person name="Kuo A."/>
            <person name="Barry K."/>
            <person name="Lipzen A."/>
            <person name="Henrissat B."/>
            <person name="Riley R."/>
            <person name="Ahrendt S."/>
            <person name="Nagy L.G."/>
            <person name="Grigoriev I.V."/>
            <person name="Martin F."/>
            <person name="Rosso M.N."/>
        </authorList>
    </citation>
    <scope>NUCLEOTIDE SEQUENCE</scope>
    <source>
        <strain evidence="1">CBS 384.51</strain>
    </source>
</reference>
<sequence>MAAKYAIPPPEQFLGMSCLVVGVGPKGDTSMAARVSIVDYRGHVIMDTYIQPMMHVTDYRTAVNGIEARHLSAANARPFAEVQHDVANCIHGKVIVGYTLWNDLSVLGIPHPAVATRDVALYRPFRTALQMNQVIGLPTLMWRLMRRRVQEGALDSVENARAAMDLYRSHASEWESVVSKGQWPTEMPPDTFSRCYI</sequence>
<organism evidence="1 2">
    <name type="scientific">Irpex rosettiformis</name>
    <dbReference type="NCBI Taxonomy" id="378272"/>
    <lineage>
        <taxon>Eukaryota</taxon>
        <taxon>Fungi</taxon>
        <taxon>Dikarya</taxon>
        <taxon>Basidiomycota</taxon>
        <taxon>Agaricomycotina</taxon>
        <taxon>Agaricomycetes</taxon>
        <taxon>Polyporales</taxon>
        <taxon>Irpicaceae</taxon>
        <taxon>Irpex</taxon>
    </lineage>
</organism>
<dbReference type="EMBL" id="MU274901">
    <property type="protein sequence ID" value="KAI0094056.1"/>
    <property type="molecule type" value="Genomic_DNA"/>
</dbReference>
<proteinExistence type="predicted"/>
<protein>
    <submittedName>
        <fullName evidence="1">Uncharacterized protein</fullName>
    </submittedName>
</protein>
<keyword evidence="2" id="KW-1185">Reference proteome</keyword>
<evidence type="ECO:0000313" key="2">
    <source>
        <dbReference type="Proteomes" id="UP001055072"/>
    </source>
</evidence>